<reference evidence="7" key="1">
    <citation type="submission" date="2018-06" db="EMBL/GenBank/DDBJ databases">
        <authorList>
            <person name="Zhirakovskaya E."/>
        </authorList>
    </citation>
    <scope>NUCLEOTIDE SEQUENCE</scope>
</reference>
<keyword evidence="2 5" id="KW-0812">Transmembrane</keyword>
<feature type="transmembrane region" description="Helical" evidence="5">
    <location>
        <begin position="12"/>
        <end position="35"/>
    </location>
</feature>
<feature type="transmembrane region" description="Helical" evidence="5">
    <location>
        <begin position="393"/>
        <end position="414"/>
    </location>
</feature>
<dbReference type="SUPFAM" id="SSF103473">
    <property type="entry name" value="MFS general substrate transporter"/>
    <property type="match status" value="1"/>
</dbReference>
<evidence type="ECO:0000256" key="5">
    <source>
        <dbReference type="SAM" id="Phobius"/>
    </source>
</evidence>
<dbReference type="EMBL" id="UOFH01000069">
    <property type="protein sequence ID" value="VAW59282.1"/>
    <property type="molecule type" value="Genomic_DNA"/>
</dbReference>
<gene>
    <name evidence="7" type="ORF">MNBD_GAMMA08-302</name>
</gene>
<feature type="transmembrane region" description="Helical" evidence="5">
    <location>
        <begin position="81"/>
        <end position="99"/>
    </location>
</feature>
<dbReference type="CDD" id="cd06174">
    <property type="entry name" value="MFS"/>
    <property type="match status" value="1"/>
</dbReference>
<dbReference type="InterPro" id="IPR011701">
    <property type="entry name" value="MFS"/>
</dbReference>
<evidence type="ECO:0000259" key="6">
    <source>
        <dbReference type="PROSITE" id="PS50850"/>
    </source>
</evidence>
<keyword evidence="3 5" id="KW-1133">Transmembrane helix</keyword>
<feature type="transmembrane region" description="Helical" evidence="5">
    <location>
        <begin position="55"/>
        <end position="74"/>
    </location>
</feature>
<comment type="subcellular location">
    <subcellularLocation>
        <location evidence="1">Endomembrane system</location>
        <topology evidence="1">Multi-pass membrane protein</topology>
    </subcellularLocation>
</comment>
<feature type="domain" description="Major facilitator superfamily (MFS) profile" evidence="6">
    <location>
        <begin position="15"/>
        <end position="416"/>
    </location>
</feature>
<feature type="transmembrane region" description="Helical" evidence="5">
    <location>
        <begin position="295"/>
        <end position="316"/>
    </location>
</feature>
<feature type="transmembrane region" description="Helical" evidence="5">
    <location>
        <begin position="105"/>
        <end position="125"/>
    </location>
</feature>
<dbReference type="Gene3D" id="1.20.1250.20">
    <property type="entry name" value="MFS general substrate transporter like domains"/>
    <property type="match status" value="2"/>
</dbReference>
<dbReference type="GO" id="GO:0061513">
    <property type="term" value="F:glucose 6-phosphate:phosphate antiporter activity"/>
    <property type="evidence" value="ECO:0007669"/>
    <property type="project" value="TreeGrafter"/>
</dbReference>
<dbReference type="PANTHER" id="PTHR43826">
    <property type="entry name" value="GLUCOSE-6-PHOSPHATE EXCHANGER SLC37A4"/>
    <property type="match status" value="1"/>
</dbReference>
<accession>A0A3B0X729</accession>
<dbReference type="GO" id="GO:0035435">
    <property type="term" value="P:phosphate ion transmembrane transport"/>
    <property type="evidence" value="ECO:0007669"/>
    <property type="project" value="TreeGrafter"/>
</dbReference>
<dbReference type="InterPro" id="IPR051337">
    <property type="entry name" value="OPA_Antiporter"/>
</dbReference>
<keyword evidence="4 5" id="KW-0472">Membrane</keyword>
<feature type="transmembrane region" description="Helical" evidence="5">
    <location>
        <begin position="322"/>
        <end position="344"/>
    </location>
</feature>
<dbReference type="InterPro" id="IPR020846">
    <property type="entry name" value="MFS_dom"/>
</dbReference>
<evidence type="ECO:0000313" key="7">
    <source>
        <dbReference type="EMBL" id="VAW59282.1"/>
    </source>
</evidence>
<feature type="transmembrane region" description="Helical" evidence="5">
    <location>
        <begin position="356"/>
        <end position="381"/>
    </location>
</feature>
<evidence type="ECO:0000256" key="1">
    <source>
        <dbReference type="ARBA" id="ARBA00004127"/>
    </source>
</evidence>
<dbReference type="AlphaFoldDB" id="A0A3B0X729"/>
<evidence type="ECO:0000256" key="2">
    <source>
        <dbReference type="ARBA" id="ARBA00022692"/>
    </source>
</evidence>
<dbReference type="GO" id="GO:0016020">
    <property type="term" value="C:membrane"/>
    <property type="evidence" value="ECO:0007669"/>
    <property type="project" value="UniProtKB-ARBA"/>
</dbReference>
<proteinExistence type="predicted"/>
<name>A0A3B0X729_9ZZZZ</name>
<feature type="transmembrane region" description="Helical" evidence="5">
    <location>
        <begin position="187"/>
        <end position="206"/>
    </location>
</feature>
<dbReference type="Pfam" id="PF07690">
    <property type="entry name" value="MFS_1"/>
    <property type="match status" value="1"/>
</dbReference>
<evidence type="ECO:0000256" key="3">
    <source>
        <dbReference type="ARBA" id="ARBA00022989"/>
    </source>
</evidence>
<dbReference type="PROSITE" id="PS50850">
    <property type="entry name" value="MFS"/>
    <property type="match status" value="1"/>
</dbReference>
<feature type="transmembrane region" description="Helical" evidence="5">
    <location>
        <begin position="146"/>
        <end position="167"/>
    </location>
</feature>
<dbReference type="GO" id="GO:0012505">
    <property type="term" value="C:endomembrane system"/>
    <property type="evidence" value="ECO:0007669"/>
    <property type="project" value="UniProtKB-SubCell"/>
</dbReference>
<dbReference type="InterPro" id="IPR036259">
    <property type="entry name" value="MFS_trans_sf"/>
</dbReference>
<protein>
    <submittedName>
        <fullName evidence="7">Transporter, MFS superfamily</fullName>
    </submittedName>
</protein>
<evidence type="ECO:0000256" key="4">
    <source>
        <dbReference type="ARBA" id="ARBA00023136"/>
    </source>
</evidence>
<sequence>MNKNKHNNKNQWLIIFCLVYSGEMIFSLPFHIARFFRPTVLDVFALNNTQLGDVFAVYGVLAMLAYFPGGVIADHFSARKLMTISLIATAAGGLYFAQIPNSTGLAFLFAYWGLTSILLFWASMIKATREWGGHTKQGTAFGILEAGRGFVAAAAASVAVWILSLFLPSDLASLTELQRLQAMQSVIYFYTFMTLISALLIWLFIPETKNTVLQKNIMSGINSVAKMPVVWLQAVIIICAYCGYKGLDNYALYARDVLQMNEIESAQFTAIAAYLRPVSALATGYIVDRFIASRVIIIAFFLLLVSYLILSFIVPATFGLNLIYANIIITFVAVYGIRGVYFALIEETHISAKHTGTAVGLISVIGFTPDVFFASIAGRILDASPGAAGHQNYFLMLAGFAILGILATLLLVFYKSKLRPS</sequence>
<dbReference type="PANTHER" id="PTHR43826:SF8">
    <property type="entry name" value="MAJOR FACILITATOR SUPERFAMILY (MFS) PROFILE DOMAIN-CONTAINING PROTEIN"/>
    <property type="match status" value="1"/>
</dbReference>
<organism evidence="7">
    <name type="scientific">hydrothermal vent metagenome</name>
    <dbReference type="NCBI Taxonomy" id="652676"/>
    <lineage>
        <taxon>unclassified sequences</taxon>
        <taxon>metagenomes</taxon>
        <taxon>ecological metagenomes</taxon>
    </lineage>
</organism>